<proteinExistence type="inferred from homology"/>
<feature type="compositionally biased region" description="Basic residues" evidence="10">
    <location>
        <begin position="465"/>
        <end position="474"/>
    </location>
</feature>
<evidence type="ECO:0000256" key="10">
    <source>
        <dbReference type="SAM" id="MobiDB-lite"/>
    </source>
</evidence>
<dbReference type="InterPro" id="IPR036611">
    <property type="entry name" value="Trigger_fac_ribosome-bd_sf"/>
</dbReference>
<dbReference type="PANTHER" id="PTHR30560:SF3">
    <property type="entry name" value="TRIGGER FACTOR-LIKE PROTEIN TIG, CHLOROPLASTIC"/>
    <property type="match status" value="1"/>
</dbReference>
<comment type="similarity">
    <text evidence="2 9">Belongs to the FKBP-type PPIase family. Tig subfamily.</text>
</comment>
<dbReference type="STRING" id="1851148.SMSP2_00483"/>
<dbReference type="Proteomes" id="UP000188181">
    <property type="component" value="Chromosome"/>
</dbReference>
<dbReference type="GO" id="GO:0051083">
    <property type="term" value="P:'de novo' cotranslational protein folding"/>
    <property type="evidence" value="ECO:0007669"/>
    <property type="project" value="TreeGrafter"/>
</dbReference>
<keyword evidence="9" id="KW-0963">Cytoplasm</keyword>
<dbReference type="GO" id="GO:0005737">
    <property type="term" value="C:cytoplasm"/>
    <property type="evidence" value="ECO:0007669"/>
    <property type="project" value="UniProtKB-SubCell"/>
</dbReference>
<keyword evidence="9" id="KW-0131">Cell cycle</keyword>
<dbReference type="HAMAP" id="MF_00303">
    <property type="entry name" value="Trigger_factor_Tig"/>
    <property type="match status" value="1"/>
</dbReference>
<dbReference type="AlphaFoldDB" id="A0A1Q2MBT2"/>
<evidence type="ECO:0000256" key="5">
    <source>
        <dbReference type="ARBA" id="ARBA00023110"/>
    </source>
</evidence>
<dbReference type="InterPro" id="IPR008881">
    <property type="entry name" value="Trigger_fac_ribosome-bd_bac"/>
</dbReference>
<evidence type="ECO:0000313" key="13">
    <source>
        <dbReference type="EMBL" id="AQQ70141.1"/>
    </source>
</evidence>
<keyword evidence="9" id="KW-0132">Cell division</keyword>
<dbReference type="InterPro" id="IPR008880">
    <property type="entry name" value="Trigger_fac_C"/>
</dbReference>
<keyword evidence="5 9" id="KW-0697">Rotamase</keyword>
<keyword evidence="7 9" id="KW-0413">Isomerase</keyword>
<dbReference type="KEGG" id="pbas:SMSP2_00483"/>
<evidence type="ECO:0000259" key="11">
    <source>
        <dbReference type="Pfam" id="PF05697"/>
    </source>
</evidence>
<gene>
    <name evidence="9 13" type="primary">tig</name>
    <name evidence="13" type="ORF">SMSP2_00483</name>
</gene>
<dbReference type="Pfam" id="PF05698">
    <property type="entry name" value="Trigger_C"/>
    <property type="match status" value="1"/>
</dbReference>
<dbReference type="EMBL" id="CP019646">
    <property type="protein sequence ID" value="AQQ70141.1"/>
    <property type="molecule type" value="Genomic_DNA"/>
</dbReference>
<dbReference type="Gene3D" id="3.30.70.1050">
    <property type="entry name" value="Trigger factor ribosome-binding domain"/>
    <property type="match status" value="1"/>
</dbReference>
<comment type="catalytic activity">
    <reaction evidence="1 9">
        <text>[protein]-peptidylproline (omega=180) = [protein]-peptidylproline (omega=0)</text>
        <dbReference type="Rhea" id="RHEA:16237"/>
        <dbReference type="Rhea" id="RHEA-COMP:10747"/>
        <dbReference type="Rhea" id="RHEA-COMP:10748"/>
        <dbReference type="ChEBI" id="CHEBI:83833"/>
        <dbReference type="ChEBI" id="CHEBI:83834"/>
        <dbReference type="EC" id="5.2.1.8"/>
    </reaction>
</comment>
<feature type="region of interest" description="Disordered" evidence="10">
    <location>
        <begin position="447"/>
        <end position="489"/>
    </location>
</feature>
<evidence type="ECO:0000256" key="8">
    <source>
        <dbReference type="ARBA" id="ARBA00029986"/>
    </source>
</evidence>
<dbReference type="InterPro" id="IPR027304">
    <property type="entry name" value="Trigger_fact/SurA_dom_sf"/>
</dbReference>
<dbReference type="GO" id="GO:0003755">
    <property type="term" value="F:peptidyl-prolyl cis-trans isomerase activity"/>
    <property type="evidence" value="ECO:0007669"/>
    <property type="project" value="UniProtKB-UniRule"/>
</dbReference>
<dbReference type="InterPro" id="IPR005215">
    <property type="entry name" value="Trig_fac"/>
</dbReference>
<dbReference type="EC" id="5.2.1.8" evidence="3 9"/>
<evidence type="ECO:0000256" key="7">
    <source>
        <dbReference type="ARBA" id="ARBA00023235"/>
    </source>
</evidence>
<dbReference type="RefSeq" id="WP_146682430.1">
    <property type="nucleotide sequence ID" value="NZ_CP019646.1"/>
</dbReference>
<dbReference type="InterPro" id="IPR037041">
    <property type="entry name" value="Trigger_fac_C_sf"/>
</dbReference>
<comment type="domain">
    <text evidence="9">Consists of 3 domains; the N-terminus binds the ribosome, the middle domain has PPIase activity, while the C-terminus has intrinsic chaperone activity on its own.</text>
</comment>
<dbReference type="GO" id="GO:0015031">
    <property type="term" value="P:protein transport"/>
    <property type="evidence" value="ECO:0007669"/>
    <property type="project" value="UniProtKB-UniRule"/>
</dbReference>
<reference evidence="14" key="1">
    <citation type="submission" date="2017-02" db="EMBL/GenBank/DDBJ databases">
        <title>Comparative genomics and description of representatives of a novel lineage of planctomycetes thriving in anoxic sediments.</title>
        <authorList>
            <person name="Spring S."/>
            <person name="Bunk B."/>
            <person name="Sproer C."/>
        </authorList>
    </citation>
    <scope>NUCLEOTIDE SEQUENCE [LARGE SCALE GENOMIC DNA]</scope>
    <source>
        <strain evidence="14">SM-Chi-D1</strain>
    </source>
</reference>
<comment type="subcellular location">
    <subcellularLocation>
        <location evidence="9">Cytoplasm</location>
    </subcellularLocation>
    <text evidence="9">About half TF is bound to the ribosome near the polypeptide exit tunnel while the other half is free in the cytoplasm.</text>
</comment>
<comment type="function">
    <text evidence="9">Involved in protein export. Acts as a chaperone by maintaining the newly synthesized protein in an open conformation. Functions as a peptidyl-prolyl cis-trans isomerase.</text>
</comment>
<dbReference type="InterPro" id="IPR046357">
    <property type="entry name" value="PPIase_dom_sf"/>
</dbReference>
<name>A0A1Q2MBT2_9BACT</name>
<feature type="compositionally biased region" description="Basic and acidic residues" evidence="10">
    <location>
        <begin position="475"/>
        <end position="489"/>
    </location>
</feature>
<organism evidence="13 14">
    <name type="scientific">Limihaloglobus sulfuriphilus</name>
    <dbReference type="NCBI Taxonomy" id="1851148"/>
    <lineage>
        <taxon>Bacteria</taxon>
        <taxon>Pseudomonadati</taxon>
        <taxon>Planctomycetota</taxon>
        <taxon>Phycisphaerae</taxon>
        <taxon>Sedimentisphaerales</taxon>
        <taxon>Sedimentisphaeraceae</taxon>
        <taxon>Limihaloglobus</taxon>
    </lineage>
</organism>
<dbReference type="GO" id="GO:0044183">
    <property type="term" value="F:protein folding chaperone"/>
    <property type="evidence" value="ECO:0007669"/>
    <property type="project" value="TreeGrafter"/>
</dbReference>
<evidence type="ECO:0000256" key="9">
    <source>
        <dbReference type="HAMAP-Rule" id="MF_00303"/>
    </source>
</evidence>
<feature type="compositionally biased region" description="Basic and acidic residues" evidence="10">
    <location>
        <begin position="447"/>
        <end position="464"/>
    </location>
</feature>
<dbReference type="SUPFAM" id="SSF102735">
    <property type="entry name" value="Trigger factor ribosome-binding domain"/>
    <property type="match status" value="1"/>
</dbReference>
<sequence length="489" mass="55839">MTTEKKTDEKQEIQNIVTVTDAGACKKKIEIEIPEEKIKETVKTQYSDLRKDAVLPGFRPGRAPMRLLEKRFGKDITEQSKLRLIADALEQVQSDDKLEILGEPEVDHEEITLPETGPMKFSFEVNVRPQFELPELEGIEVEKPKFEVADEDVNQQLEQLCKRQGTIVPREDGGVQPGDQVIADITLDVEGAEEKDVLHDNDIYISDREDAPSTFVGRVPVEGFVELIKDKKPGDKFSVETQVAEDFFNKEYAGKKVSIEGRINEIKYLKPAEIDEEFLSGMNLGSQDELKDVIREYAESSNEQQARQVMSQSIYNYLLDNTTLELPEDLVSDQAAEILRRQRMRLSMQGVEEAAINQRMDEMRKSSEEEAARTLKTFFILDAVAEKLDVSVSEDEINGYIYRMAMQQSRRPEKVRNELIRNGQLQQFTMEAREQKCIDMLLEKASIKEAAPKESEDNKPETKKKASTKKKTSKKSSDEKTEKKADKSE</sequence>
<dbReference type="GO" id="GO:0043335">
    <property type="term" value="P:protein unfolding"/>
    <property type="evidence" value="ECO:0007669"/>
    <property type="project" value="TreeGrafter"/>
</dbReference>
<feature type="domain" description="Trigger factor ribosome-binding bacterial" evidence="11">
    <location>
        <begin position="17"/>
        <end position="160"/>
    </location>
</feature>
<evidence type="ECO:0000256" key="6">
    <source>
        <dbReference type="ARBA" id="ARBA00023186"/>
    </source>
</evidence>
<evidence type="ECO:0000256" key="1">
    <source>
        <dbReference type="ARBA" id="ARBA00000971"/>
    </source>
</evidence>
<dbReference type="PIRSF" id="PIRSF003095">
    <property type="entry name" value="Trigger_factor"/>
    <property type="match status" value="1"/>
</dbReference>
<dbReference type="SUPFAM" id="SSF109998">
    <property type="entry name" value="Triger factor/SurA peptide-binding domain-like"/>
    <property type="match status" value="1"/>
</dbReference>
<protein>
    <recommendedName>
        <fullName evidence="4 9">Trigger factor</fullName>
        <shortName evidence="9">TF</shortName>
        <ecNumber evidence="3 9">5.2.1.8</ecNumber>
    </recommendedName>
    <alternativeName>
        <fullName evidence="8 9">PPIase</fullName>
    </alternativeName>
</protein>
<evidence type="ECO:0000313" key="14">
    <source>
        <dbReference type="Proteomes" id="UP000188181"/>
    </source>
</evidence>
<evidence type="ECO:0000256" key="2">
    <source>
        <dbReference type="ARBA" id="ARBA00005464"/>
    </source>
</evidence>
<dbReference type="PANTHER" id="PTHR30560">
    <property type="entry name" value="TRIGGER FACTOR CHAPERONE AND PEPTIDYL-PROLYL CIS/TRANS ISOMERASE"/>
    <property type="match status" value="1"/>
</dbReference>
<feature type="domain" description="Trigger factor C-terminal" evidence="12">
    <location>
        <begin position="288"/>
        <end position="443"/>
    </location>
</feature>
<dbReference type="OrthoDB" id="9767721at2"/>
<dbReference type="Gene3D" id="1.10.3120.10">
    <property type="entry name" value="Trigger factor, C-terminal domain"/>
    <property type="match status" value="1"/>
</dbReference>
<dbReference type="Gene3D" id="3.10.50.40">
    <property type="match status" value="1"/>
</dbReference>
<accession>A0A1Q2MBT2</accession>
<evidence type="ECO:0000256" key="3">
    <source>
        <dbReference type="ARBA" id="ARBA00013194"/>
    </source>
</evidence>
<keyword evidence="14" id="KW-1185">Reference proteome</keyword>
<evidence type="ECO:0000259" key="12">
    <source>
        <dbReference type="Pfam" id="PF05698"/>
    </source>
</evidence>
<dbReference type="NCBIfam" id="TIGR00115">
    <property type="entry name" value="tig"/>
    <property type="match status" value="1"/>
</dbReference>
<keyword evidence="6 9" id="KW-0143">Chaperone</keyword>
<dbReference type="Pfam" id="PF05697">
    <property type="entry name" value="Trigger_N"/>
    <property type="match status" value="1"/>
</dbReference>
<dbReference type="GO" id="GO:0043022">
    <property type="term" value="F:ribosome binding"/>
    <property type="evidence" value="ECO:0007669"/>
    <property type="project" value="TreeGrafter"/>
</dbReference>
<dbReference type="SUPFAM" id="SSF54534">
    <property type="entry name" value="FKBP-like"/>
    <property type="match status" value="1"/>
</dbReference>
<dbReference type="GO" id="GO:0051301">
    <property type="term" value="P:cell division"/>
    <property type="evidence" value="ECO:0007669"/>
    <property type="project" value="UniProtKB-KW"/>
</dbReference>
<evidence type="ECO:0000256" key="4">
    <source>
        <dbReference type="ARBA" id="ARBA00016902"/>
    </source>
</evidence>